<dbReference type="GO" id="GO:0016788">
    <property type="term" value="F:hydrolase activity, acting on ester bonds"/>
    <property type="evidence" value="ECO:0007669"/>
    <property type="project" value="UniProtKB-ARBA"/>
</dbReference>
<dbReference type="InterPro" id="IPR013830">
    <property type="entry name" value="SGNH_hydro"/>
</dbReference>
<gene>
    <name evidence="2" type="ORF">EGT74_02705</name>
</gene>
<evidence type="ECO:0000313" key="3">
    <source>
        <dbReference type="Proteomes" id="UP000278351"/>
    </source>
</evidence>
<dbReference type="AlphaFoldDB" id="A0A3N4Q4S4"/>
<dbReference type="InterPro" id="IPR036514">
    <property type="entry name" value="SGNH_hydro_sf"/>
</dbReference>
<sequence>MKPQTWLALGDSYTIGEGVPLHDSYPYQALQMLRAGGRAFHAPEIVARTAWTSHELIAHVQQIHLQPTYDYVSLLIGVNDQYRGLKEDDYESSFEWLAEKALLLTRGLAAHVTVLSIPDWGVTPYAAGRDTHAAIDRHNAINRNISTRKGFHYIDITEEYRRTGGLAENVVEDGLHPSAAVYRRWAEALVKNL</sequence>
<dbReference type="OrthoDB" id="158267at2"/>
<organism evidence="2 3">
    <name type="scientific">Chitinophaga lutea</name>
    <dbReference type="NCBI Taxonomy" id="2488634"/>
    <lineage>
        <taxon>Bacteria</taxon>
        <taxon>Pseudomonadati</taxon>
        <taxon>Bacteroidota</taxon>
        <taxon>Chitinophagia</taxon>
        <taxon>Chitinophagales</taxon>
        <taxon>Chitinophagaceae</taxon>
        <taxon>Chitinophaga</taxon>
    </lineage>
</organism>
<proteinExistence type="predicted"/>
<dbReference type="SUPFAM" id="SSF52266">
    <property type="entry name" value="SGNH hydrolase"/>
    <property type="match status" value="1"/>
</dbReference>
<keyword evidence="2" id="KW-0378">Hydrolase</keyword>
<dbReference type="Proteomes" id="UP000278351">
    <property type="component" value="Unassembled WGS sequence"/>
</dbReference>
<comment type="caution">
    <text evidence="2">The sequence shown here is derived from an EMBL/GenBank/DDBJ whole genome shotgun (WGS) entry which is preliminary data.</text>
</comment>
<protein>
    <submittedName>
        <fullName evidence="2">SGNH/GDSL hydrolase family protein</fullName>
    </submittedName>
</protein>
<feature type="domain" description="SGNH hydrolase-type esterase" evidence="1">
    <location>
        <begin position="8"/>
        <end position="184"/>
    </location>
</feature>
<dbReference type="RefSeq" id="WP_123844992.1">
    <property type="nucleotide sequence ID" value="NZ_RPDH01000001.1"/>
</dbReference>
<dbReference type="Gene3D" id="3.40.50.1110">
    <property type="entry name" value="SGNH hydrolase"/>
    <property type="match status" value="1"/>
</dbReference>
<name>A0A3N4Q4S4_9BACT</name>
<evidence type="ECO:0000259" key="1">
    <source>
        <dbReference type="Pfam" id="PF13472"/>
    </source>
</evidence>
<evidence type="ECO:0000313" key="2">
    <source>
        <dbReference type="EMBL" id="RPE12481.1"/>
    </source>
</evidence>
<accession>A0A3N4Q4S4</accession>
<dbReference type="EMBL" id="RPDH01000001">
    <property type="protein sequence ID" value="RPE12481.1"/>
    <property type="molecule type" value="Genomic_DNA"/>
</dbReference>
<dbReference type="Pfam" id="PF13472">
    <property type="entry name" value="Lipase_GDSL_2"/>
    <property type="match status" value="1"/>
</dbReference>
<reference evidence="2 3" key="1">
    <citation type="submission" date="2018-11" db="EMBL/GenBank/DDBJ databases">
        <title>Chitinophaga lutea sp.nov., isolate from arsenic contaminated soil.</title>
        <authorList>
            <person name="Zong Y."/>
        </authorList>
    </citation>
    <scope>NUCLEOTIDE SEQUENCE [LARGE SCALE GENOMIC DNA]</scope>
    <source>
        <strain evidence="2 3">ZY74</strain>
    </source>
</reference>
<keyword evidence="3" id="KW-1185">Reference proteome</keyword>